<keyword evidence="1" id="KW-1133">Transmembrane helix</keyword>
<evidence type="ECO:0000256" key="1">
    <source>
        <dbReference type="SAM" id="Phobius"/>
    </source>
</evidence>
<dbReference type="AlphaFoldDB" id="A0A4V2VTQ9"/>
<name>A0A4V2VTQ9_9SPHI</name>
<gene>
    <name evidence="2" type="ORF">EDC17_10446</name>
</gene>
<comment type="caution">
    <text evidence="2">The sequence shown here is derived from an EMBL/GenBank/DDBJ whole genome shotgun (WGS) entry which is preliminary data.</text>
</comment>
<organism evidence="2 3">
    <name type="scientific">Sphingobacterium alimentarium</name>
    <dbReference type="NCBI Taxonomy" id="797292"/>
    <lineage>
        <taxon>Bacteria</taxon>
        <taxon>Pseudomonadati</taxon>
        <taxon>Bacteroidota</taxon>
        <taxon>Sphingobacteriia</taxon>
        <taxon>Sphingobacteriales</taxon>
        <taxon>Sphingobacteriaceae</taxon>
        <taxon>Sphingobacterium</taxon>
    </lineage>
</organism>
<evidence type="ECO:0000313" key="2">
    <source>
        <dbReference type="EMBL" id="TCV08468.1"/>
    </source>
</evidence>
<sequence>MKTVFNTILTSLLVFSIFISFLLVTDYLKNDLIVIPIWLLIYS</sequence>
<keyword evidence="1" id="KW-0472">Membrane</keyword>
<evidence type="ECO:0000313" key="3">
    <source>
        <dbReference type="Proteomes" id="UP000295197"/>
    </source>
</evidence>
<feature type="transmembrane region" description="Helical" evidence="1">
    <location>
        <begin position="6"/>
        <end position="24"/>
    </location>
</feature>
<dbReference type="EMBL" id="SMBZ01000044">
    <property type="protein sequence ID" value="TCV08468.1"/>
    <property type="molecule type" value="Genomic_DNA"/>
</dbReference>
<keyword evidence="3" id="KW-1185">Reference proteome</keyword>
<keyword evidence="1" id="KW-0812">Transmembrane</keyword>
<proteinExistence type="predicted"/>
<protein>
    <submittedName>
        <fullName evidence="2">Uncharacterized protein</fullName>
    </submittedName>
</protein>
<accession>A0A4V2VTQ9</accession>
<reference evidence="2 3" key="1">
    <citation type="submission" date="2019-03" db="EMBL/GenBank/DDBJ databases">
        <title>Genomic Encyclopedia of Type Strains, Phase IV (KMG-IV): sequencing the most valuable type-strain genomes for metagenomic binning, comparative biology and taxonomic classification.</title>
        <authorList>
            <person name="Goeker M."/>
        </authorList>
    </citation>
    <scope>NUCLEOTIDE SEQUENCE [LARGE SCALE GENOMIC DNA]</scope>
    <source>
        <strain evidence="2 3">DSM 22362</strain>
    </source>
</reference>
<dbReference type="Proteomes" id="UP000295197">
    <property type="component" value="Unassembled WGS sequence"/>
</dbReference>